<dbReference type="RefSeq" id="WP_063702448.1">
    <property type="nucleotide sequence ID" value="NZ_BMIT01000031.1"/>
</dbReference>
<feature type="domain" description="STAS" evidence="1">
    <location>
        <begin position="1"/>
        <end position="90"/>
    </location>
</feature>
<reference evidence="2" key="1">
    <citation type="journal article" date="2014" name="Int. J. Syst. Evol. Microbiol.">
        <title>Complete genome of a new Firmicutes species belonging to the dominant human colonic microbiota ('Ruminococcus bicirculans') reveals two chromosomes and a selective capacity to utilize plant glucans.</title>
        <authorList>
            <consortium name="NISC Comparative Sequencing Program"/>
            <person name="Wegmann U."/>
            <person name="Louis P."/>
            <person name="Goesmann A."/>
            <person name="Henrissat B."/>
            <person name="Duncan S.H."/>
            <person name="Flint H.J."/>
        </authorList>
    </citation>
    <scope>NUCLEOTIDE SEQUENCE</scope>
    <source>
        <strain evidence="2">CGMCC 1.15394</strain>
    </source>
</reference>
<dbReference type="Pfam" id="PF13466">
    <property type="entry name" value="STAS_2"/>
    <property type="match status" value="1"/>
</dbReference>
<accession>A0A3A3ESF7</accession>
<evidence type="ECO:0000313" key="3">
    <source>
        <dbReference type="EMBL" id="RJF38147.1"/>
    </source>
</evidence>
<dbReference type="InterPro" id="IPR058548">
    <property type="entry name" value="MlaB-like_STAS"/>
</dbReference>
<comment type="caution">
    <text evidence="3">The sequence shown here is derived from an EMBL/GenBank/DDBJ whole genome shotgun (WGS) entry which is preliminary data.</text>
</comment>
<dbReference type="InterPro" id="IPR052746">
    <property type="entry name" value="MlaB_ABC_Transporter"/>
</dbReference>
<proteinExistence type="predicted"/>
<sequence>MLKLPTELAITQVETLHQDLLQELSANDDICLDISEVTRADTASIQLLCALQKHLLSVQHKIIWVGESKPLQQAINSLGLSHYLVLENAN</sequence>
<name>A0A3A3ESF7_9GAMM</name>
<evidence type="ECO:0000313" key="5">
    <source>
        <dbReference type="Proteomes" id="UP000638462"/>
    </source>
</evidence>
<gene>
    <name evidence="3" type="ORF">D4741_08810</name>
    <name evidence="2" type="ORF">GCM10008027_42810</name>
</gene>
<dbReference type="Proteomes" id="UP000265938">
    <property type="component" value="Unassembled WGS sequence"/>
</dbReference>
<keyword evidence="5" id="KW-1185">Reference proteome</keyword>
<dbReference type="Gene3D" id="3.30.750.24">
    <property type="entry name" value="STAS domain"/>
    <property type="match status" value="1"/>
</dbReference>
<reference evidence="3 4" key="2">
    <citation type="submission" date="2018-09" db="EMBL/GenBank/DDBJ databases">
        <title>Identification of marine bacteria producing industrial enzymes.</title>
        <authorList>
            <person name="Cheng T.H."/>
            <person name="Saidin J."/>
            <person name="Muhd D.D."/>
            <person name="Isa M.N.M."/>
            <person name="Bakar M.F.A."/>
            <person name="Ismail N."/>
        </authorList>
    </citation>
    <scope>NUCLEOTIDE SEQUENCE [LARGE SCALE GENOMIC DNA]</scope>
    <source>
        <strain evidence="3 4">MNAD 1.6</strain>
    </source>
</reference>
<dbReference type="PANTHER" id="PTHR35849">
    <property type="entry name" value="BLR2341 PROTEIN"/>
    <property type="match status" value="1"/>
</dbReference>
<evidence type="ECO:0000313" key="4">
    <source>
        <dbReference type="Proteomes" id="UP000265938"/>
    </source>
</evidence>
<evidence type="ECO:0000259" key="1">
    <source>
        <dbReference type="PROSITE" id="PS50801"/>
    </source>
</evidence>
<dbReference type="PANTHER" id="PTHR35849:SF2">
    <property type="entry name" value="BLR2341 PROTEIN"/>
    <property type="match status" value="1"/>
</dbReference>
<reference evidence="2" key="4">
    <citation type="submission" date="2020-09" db="EMBL/GenBank/DDBJ databases">
        <authorList>
            <person name="Sun Q."/>
            <person name="Zhou Y."/>
        </authorList>
    </citation>
    <scope>NUCLEOTIDE SEQUENCE</scope>
    <source>
        <strain evidence="2">CGMCC 1.15394</strain>
    </source>
</reference>
<organism evidence="3 4">
    <name type="scientific">Pseudoalteromonas gelatinilytica</name>
    <dbReference type="NCBI Taxonomy" id="1703256"/>
    <lineage>
        <taxon>Bacteria</taxon>
        <taxon>Pseudomonadati</taxon>
        <taxon>Pseudomonadota</taxon>
        <taxon>Gammaproteobacteria</taxon>
        <taxon>Alteromonadales</taxon>
        <taxon>Pseudoalteromonadaceae</taxon>
        <taxon>Pseudoalteromonas</taxon>
    </lineage>
</organism>
<dbReference type="SUPFAM" id="SSF52091">
    <property type="entry name" value="SpoIIaa-like"/>
    <property type="match status" value="1"/>
</dbReference>
<protein>
    <submittedName>
        <fullName evidence="3">STAS domain-containing protein</fullName>
    </submittedName>
</protein>
<dbReference type="InterPro" id="IPR002645">
    <property type="entry name" value="STAS_dom"/>
</dbReference>
<reference evidence="5" key="3">
    <citation type="journal article" date="2019" name="Int. J. Syst. Evol. Microbiol.">
        <title>The Global Catalogue of Microorganisms (GCM) 10K type strain sequencing project: providing services to taxonomists for standard genome sequencing and annotation.</title>
        <authorList>
            <consortium name="The Broad Institute Genomics Platform"/>
            <consortium name="The Broad Institute Genome Sequencing Center for Infectious Disease"/>
            <person name="Wu L."/>
            <person name="Ma J."/>
        </authorList>
    </citation>
    <scope>NUCLEOTIDE SEQUENCE [LARGE SCALE GENOMIC DNA]</scope>
    <source>
        <strain evidence="5">CGMCC 1.15394</strain>
    </source>
</reference>
<dbReference type="EMBL" id="QYSE01000001">
    <property type="protein sequence ID" value="RJF38147.1"/>
    <property type="molecule type" value="Genomic_DNA"/>
</dbReference>
<dbReference type="PROSITE" id="PS50801">
    <property type="entry name" value="STAS"/>
    <property type="match status" value="1"/>
</dbReference>
<dbReference type="Proteomes" id="UP000638462">
    <property type="component" value="Unassembled WGS sequence"/>
</dbReference>
<evidence type="ECO:0000313" key="2">
    <source>
        <dbReference type="EMBL" id="GGF13465.1"/>
    </source>
</evidence>
<dbReference type="InterPro" id="IPR036513">
    <property type="entry name" value="STAS_dom_sf"/>
</dbReference>
<dbReference type="EMBL" id="BMIT01000031">
    <property type="protein sequence ID" value="GGF13465.1"/>
    <property type="molecule type" value="Genomic_DNA"/>
</dbReference>
<dbReference type="AlphaFoldDB" id="A0A3A3ESF7"/>